<organism evidence="1 2">
    <name type="scientific">candidate division WS6 bacterium RIFOXYB1_FULL_33_14</name>
    <dbReference type="NCBI Taxonomy" id="1817896"/>
    <lineage>
        <taxon>Bacteria</taxon>
        <taxon>Candidatus Dojkabacteria</taxon>
    </lineage>
</organism>
<dbReference type="PANTHER" id="PTHR37953:SF1">
    <property type="entry name" value="UPF0127 PROTEIN MJ1496"/>
    <property type="match status" value="1"/>
</dbReference>
<gene>
    <name evidence="1" type="ORF">A2400_00485</name>
</gene>
<dbReference type="InterPro" id="IPR003795">
    <property type="entry name" value="DUF192"/>
</dbReference>
<sequence length="174" mass="20165">MNAQLKLLLYICLVVGILYYVQQRYNLFEISFENKESKQEEVEEKLQRVEIINEEGRSIFVEVEVADTKELRALGLSGRTELGDYQGMLFIMDTQEIHPFWMKDMEISLDILYIDSNGVIVDIFENQRPCTAAMCPSIQSPYPSKYVLEVVDGFVEVNRVEVGNEVVFEISFEE</sequence>
<evidence type="ECO:0000313" key="2">
    <source>
        <dbReference type="Proteomes" id="UP000177434"/>
    </source>
</evidence>
<dbReference type="Proteomes" id="UP000177434">
    <property type="component" value="Unassembled WGS sequence"/>
</dbReference>
<dbReference type="Pfam" id="PF02643">
    <property type="entry name" value="DUF192"/>
    <property type="match status" value="1"/>
</dbReference>
<evidence type="ECO:0000313" key="1">
    <source>
        <dbReference type="EMBL" id="OGC45081.1"/>
    </source>
</evidence>
<dbReference type="AlphaFoldDB" id="A0A1F4UJE4"/>
<protein>
    <recommendedName>
        <fullName evidence="3">DUF192 domain-containing protein</fullName>
    </recommendedName>
</protein>
<comment type="caution">
    <text evidence="1">The sequence shown here is derived from an EMBL/GenBank/DDBJ whole genome shotgun (WGS) entry which is preliminary data.</text>
</comment>
<proteinExistence type="predicted"/>
<dbReference type="InterPro" id="IPR038695">
    <property type="entry name" value="Saro_0823-like_sf"/>
</dbReference>
<dbReference type="Gene3D" id="2.60.120.1140">
    <property type="entry name" value="Protein of unknown function DUF192"/>
    <property type="match status" value="1"/>
</dbReference>
<accession>A0A1F4UJE4</accession>
<reference evidence="1 2" key="1">
    <citation type="journal article" date="2016" name="Nat. Commun.">
        <title>Thousands of microbial genomes shed light on interconnected biogeochemical processes in an aquifer system.</title>
        <authorList>
            <person name="Anantharaman K."/>
            <person name="Brown C.T."/>
            <person name="Hug L.A."/>
            <person name="Sharon I."/>
            <person name="Castelle C.J."/>
            <person name="Probst A.J."/>
            <person name="Thomas B.C."/>
            <person name="Singh A."/>
            <person name="Wilkins M.J."/>
            <person name="Karaoz U."/>
            <person name="Brodie E.L."/>
            <person name="Williams K.H."/>
            <person name="Hubbard S.S."/>
            <person name="Banfield J.F."/>
        </authorList>
    </citation>
    <scope>NUCLEOTIDE SEQUENCE [LARGE SCALE GENOMIC DNA]</scope>
</reference>
<dbReference type="PANTHER" id="PTHR37953">
    <property type="entry name" value="UPF0127 PROTEIN MJ1496"/>
    <property type="match status" value="1"/>
</dbReference>
<evidence type="ECO:0008006" key="3">
    <source>
        <dbReference type="Google" id="ProtNLM"/>
    </source>
</evidence>
<dbReference type="EMBL" id="MEUN01000030">
    <property type="protein sequence ID" value="OGC45081.1"/>
    <property type="molecule type" value="Genomic_DNA"/>
</dbReference>
<name>A0A1F4UJE4_9BACT</name>